<keyword evidence="1 2" id="KW-0694">RNA-binding</keyword>
<evidence type="ECO:0000256" key="2">
    <source>
        <dbReference type="PROSITE-ProRule" id="PRU00176"/>
    </source>
</evidence>
<proteinExistence type="predicted"/>
<evidence type="ECO:0000256" key="1">
    <source>
        <dbReference type="ARBA" id="ARBA00022884"/>
    </source>
</evidence>
<evidence type="ECO:0000259" key="4">
    <source>
        <dbReference type="PROSITE" id="PS50102"/>
    </source>
</evidence>
<accession>A0A2H2ZI43</accession>
<dbReference type="EMBL" id="LFMI01000601">
    <property type="protein sequence ID" value="OTA05418.1"/>
    <property type="molecule type" value="Genomic_DNA"/>
</dbReference>
<dbReference type="InterPro" id="IPR000504">
    <property type="entry name" value="RRM_dom"/>
</dbReference>
<comment type="caution">
    <text evidence="5">The sequence shown here is derived from an EMBL/GenBank/DDBJ whole genome shotgun (WGS) entry which is preliminary data.</text>
</comment>
<feature type="domain" description="RRM" evidence="4">
    <location>
        <begin position="424"/>
        <end position="514"/>
    </location>
</feature>
<sequence length="613" mass="66804">MAHQADNPSSPQSSSGGPESFKGTPDTRLTSLTPDEGSQSSLLKSFARSAVATTSPARLPTGSFRNAVSHLDKDPFISSIQGIGTRLSPTASAFSPFVGSTYVRLPAGDGPISAALSTDMGLSRILFISSPAQVSAREVEALLTDLGTDGSPNYGVRSLKAHSAGVFVYFTDIRDACAAQAKLHQADKDWKIAFANSTRVGQTPGAHVEMGHSAVGLSHTGQIQIFAAVPPGAIVDPVHTMGVAHRFLQSHGRLFAFVRLSTFPNGSFRAVAEFCDTTAAFPVIQACSGGISTEGVQIFASAYHLESLSASGLTDAMEGMSVNKRADDADQRLGPVSPNSCQAGQGDQHYNAPVAMYPLMFQTPFTPAMPYMLDSFLPAAQTGSSSPLTSFTPQYPIRSTYHTTTTHHNHVDINRIRDGIDVRTTIMLRNIPNKVDQAMLKRIVDESSWGKYDFMYLRIDFANDCNVGYAFINFVDFVNARGNQRWNCFKSDKVAEISYATIQGKDCLVQKFRNSSVMLEAPHYRPKLYYTSNGPMPDLAGQEEPFPEPDNQSKMKRSCENAEHVGLFTPNAGQHFRDEQRRRRSQYDRGTRLAALEEYDYETAIQHLYGSTA</sequence>
<dbReference type="OrthoDB" id="417481at2759"/>
<dbReference type="PANTHER" id="PTHR23189">
    <property type="entry name" value="RNA RECOGNITION MOTIF-CONTAINING"/>
    <property type="match status" value="1"/>
</dbReference>
<dbReference type="InterPro" id="IPR035979">
    <property type="entry name" value="RBD_domain_sf"/>
</dbReference>
<dbReference type="GO" id="GO:0003723">
    <property type="term" value="F:RNA binding"/>
    <property type="evidence" value="ECO:0007669"/>
    <property type="project" value="UniProtKB-UniRule"/>
</dbReference>
<dbReference type="AlphaFoldDB" id="A0A2H2ZI43"/>
<evidence type="ECO:0000313" key="5">
    <source>
        <dbReference type="EMBL" id="OTA05418.1"/>
    </source>
</evidence>
<feature type="compositionally biased region" description="Low complexity" evidence="3">
    <location>
        <begin position="8"/>
        <end position="20"/>
    </location>
</feature>
<keyword evidence="6" id="KW-1185">Reference proteome</keyword>
<gene>
    <name evidence="5" type="ORF">A9Z42_0060810</name>
</gene>
<protein>
    <recommendedName>
        <fullName evidence="4">RRM domain-containing protein</fullName>
    </recommendedName>
</protein>
<reference evidence="5 6" key="1">
    <citation type="journal article" date="2015" name="Genome Announc.">
        <title>Genome sequence and annotation of Trichoderma parareesei, the ancestor of the cellulase producer Trichoderma reesei.</title>
        <authorList>
            <person name="Yang D."/>
            <person name="Pomraning K."/>
            <person name="Kopchinskiy A."/>
            <person name="Karimi Aghcheh R."/>
            <person name="Atanasova L."/>
            <person name="Chenthamara K."/>
            <person name="Baker S.E."/>
            <person name="Zhang R."/>
            <person name="Shen Q."/>
            <person name="Freitag M."/>
            <person name="Kubicek C.P."/>
            <person name="Druzhinina I.S."/>
        </authorList>
    </citation>
    <scope>NUCLEOTIDE SEQUENCE [LARGE SCALE GENOMIC DNA]</scope>
    <source>
        <strain evidence="5 6">CBS 125925</strain>
    </source>
</reference>
<dbReference type="Proteomes" id="UP000219286">
    <property type="component" value="Unassembled WGS sequence"/>
</dbReference>
<dbReference type="PROSITE" id="PS50102">
    <property type="entry name" value="RRM"/>
    <property type="match status" value="1"/>
</dbReference>
<dbReference type="SUPFAM" id="SSF54928">
    <property type="entry name" value="RNA-binding domain, RBD"/>
    <property type="match status" value="1"/>
</dbReference>
<dbReference type="Pfam" id="PF04059">
    <property type="entry name" value="RRM_2"/>
    <property type="match status" value="1"/>
</dbReference>
<name>A0A2H2ZI43_TRIPA</name>
<feature type="region of interest" description="Disordered" evidence="3">
    <location>
        <begin position="1"/>
        <end position="40"/>
    </location>
</feature>
<evidence type="ECO:0000256" key="3">
    <source>
        <dbReference type="SAM" id="MobiDB-lite"/>
    </source>
</evidence>
<evidence type="ECO:0000313" key="6">
    <source>
        <dbReference type="Proteomes" id="UP000219286"/>
    </source>
</evidence>
<dbReference type="InterPro" id="IPR007201">
    <property type="entry name" value="Mei2-like_Rrm_C"/>
</dbReference>
<organism evidence="5 6">
    <name type="scientific">Trichoderma parareesei</name>
    <name type="common">Filamentous fungus</name>
    <dbReference type="NCBI Taxonomy" id="858221"/>
    <lineage>
        <taxon>Eukaryota</taxon>
        <taxon>Fungi</taxon>
        <taxon>Dikarya</taxon>
        <taxon>Ascomycota</taxon>
        <taxon>Pezizomycotina</taxon>
        <taxon>Sordariomycetes</taxon>
        <taxon>Hypocreomycetidae</taxon>
        <taxon>Hypocreales</taxon>
        <taxon>Hypocreaceae</taxon>
        <taxon>Trichoderma</taxon>
    </lineage>
</organism>
<feature type="compositionally biased region" description="Polar residues" evidence="3">
    <location>
        <begin position="27"/>
        <end position="40"/>
    </location>
</feature>